<dbReference type="Proteomes" id="UP000007254">
    <property type="component" value="Chromosome"/>
</dbReference>
<dbReference type="InterPro" id="IPR058636">
    <property type="entry name" value="Beta-barrel_YknX"/>
</dbReference>
<dbReference type="Gene3D" id="2.40.50.100">
    <property type="match status" value="1"/>
</dbReference>
<reference evidence="4 5" key="1">
    <citation type="submission" date="2011-06" db="EMBL/GenBank/DDBJ databases">
        <title>The complete genome of Spirochaeta thermophila DSM 6578.</title>
        <authorList>
            <consortium name="US DOE Joint Genome Institute (JGI-PGF)"/>
            <person name="Lucas S."/>
            <person name="Lapidus A."/>
            <person name="Bruce D."/>
            <person name="Goodwin L."/>
            <person name="Pitluck S."/>
            <person name="Peters L."/>
            <person name="Kyrpides N."/>
            <person name="Mavromatis K."/>
            <person name="Ivanova N."/>
            <person name="Mikailova N."/>
            <person name="Pagani I."/>
            <person name="Chertkov O."/>
            <person name="Detter J.C."/>
            <person name="Tapia R."/>
            <person name="Han C."/>
            <person name="Land M."/>
            <person name="Hauser L."/>
            <person name="Markowitz V."/>
            <person name="Cheng J.-F."/>
            <person name="Hugenholtz P."/>
            <person name="Woyke T."/>
            <person name="Wu D."/>
            <person name="Spring S."/>
            <person name="Merkhoffer B."/>
            <person name="Schneider S."/>
            <person name="Klenk H.-P."/>
            <person name="Eisen J.A."/>
        </authorList>
    </citation>
    <scope>NUCLEOTIDE SEQUENCE [LARGE SCALE GENOMIC DNA]</scope>
    <source>
        <strain evidence="5">ATCC 700085 / DSM 6578 / Z-1203</strain>
    </source>
</reference>
<sequence>MHLSYLKSEEDIVTRRGFIISMSSVVIVLGGVIVLFSLRQESTESAEVTSQRVKVEKVVQDEVVEVSGNVEPGEEQTLTMTSGGEVKQVYVEEGDMVEKGEVILRLDDDEEQYEYQQAVYELDQKKGTISTREEQLLEMRVKLAKKALEERVLIAPLSGLLVDFAVKPGDRLVSNELQSLGRIIRTDFLRATVQVDELDLGKVNIGQKVRILFDAFPDVEVEGRVEDISETATVDSQGIAVCDVDILIPDPPEGVKPGFSFTGQIVVKEAEELLLLDKRAVITREGRTIVMRVSPEGTARPMPQEVQVEEFDEDRVRVLSGLEEGDEVLILSSSETSGSSGGGSRMFFVGPGVGGPPPGGAPGPPPGGAPRREGGR</sequence>
<dbReference type="GO" id="GO:1990281">
    <property type="term" value="C:efflux pump complex"/>
    <property type="evidence" value="ECO:0007669"/>
    <property type="project" value="TreeGrafter"/>
</dbReference>
<gene>
    <name evidence="4" type="ordered locus">Spith_1033</name>
</gene>
<accession>G0GD13</accession>
<dbReference type="Gene3D" id="2.40.420.20">
    <property type="match status" value="1"/>
</dbReference>
<dbReference type="STRING" id="869211.Spith_1033"/>
<proteinExistence type="predicted"/>
<keyword evidence="5" id="KW-1185">Reference proteome</keyword>
<keyword evidence="2" id="KW-0472">Membrane</keyword>
<evidence type="ECO:0000256" key="2">
    <source>
        <dbReference type="SAM" id="Phobius"/>
    </source>
</evidence>
<protein>
    <submittedName>
        <fullName evidence="4">Efflux transporter, RND family, MFP subunit</fullName>
    </submittedName>
</protein>
<dbReference type="SUPFAM" id="SSF111369">
    <property type="entry name" value="HlyD-like secretion proteins"/>
    <property type="match status" value="1"/>
</dbReference>
<dbReference type="GO" id="GO:0015562">
    <property type="term" value="F:efflux transmembrane transporter activity"/>
    <property type="evidence" value="ECO:0007669"/>
    <property type="project" value="TreeGrafter"/>
</dbReference>
<dbReference type="EMBL" id="CP002903">
    <property type="protein sequence ID" value="AEJ61305.1"/>
    <property type="molecule type" value="Genomic_DNA"/>
</dbReference>
<dbReference type="HOGENOM" id="CLU_018816_14_2_12"/>
<evidence type="ECO:0000256" key="1">
    <source>
        <dbReference type="SAM" id="MobiDB-lite"/>
    </source>
</evidence>
<feature type="compositionally biased region" description="Pro residues" evidence="1">
    <location>
        <begin position="354"/>
        <end position="368"/>
    </location>
</feature>
<keyword evidence="2" id="KW-0812">Transmembrane</keyword>
<dbReference type="Pfam" id="PF25990">
    <property type="entry name" value="Beta-barrel_YknX"/>
    <property type="match status" value="1"/>
</dbReference>
<name>G0GD13_WINT7</name>
<dbReference type="KEGG" id="stq:Spith_1033"/>
<feature type="transmembrane region" description="Helical" evidence="2">
    <location>
        <begin position="17"/>
        <end position="38"/>
    </location>
</feature>
<feature type="region of interest" description="Disordered" evidence="1">
    <location>
        <begin position="333"/>
        <end position="376"/>
    </location>
</feature>
<feature type="domain" description="YknX-like beta-barrel" evidence="3">
    <location>
        <begin position="191"/>
        <end position="262"/>
    </location>
</feature>
<evidence type="ECO:0000313" key="5">
    <source>
        <dbReference type="Proteomes" id="UP000007254"/>
    </source>
</evidence>
<dbReference type="Gene3D" id="2.40.30.170">
    <property type="match status" value="1"/>
</dbReference>
<evidence type="ECO:0000313" key="4">
    <source>
        <dbReference type="EMBL" id="AEJ61305.1"/>
    </source>
</evidence>
<evidence type="ECO:0000259" key="3">
    <source>
        <dbReference type="Pfam" id="PF25990"/>
    </source>
</evidence>
<organism evidence="4 5">
    <name type="scientific">Winmispira thermophila (strain ATCC 700085 / DSM 6578 / Z-1203)</name>
    <name type="common">Spirochaeta thermophila</name>
    <dbReference type="NCBI Taxonomy" id="869211"/>
    <lineage>
        <taxon>Bacteria</taxon>
        <taxon>Pseudomonadati</taxon>
        <taxon>Spirochaetota</taxon>
        <taxon>Spirochaetia</taxon>
        <taxon>Winmispirales</taxon>
        <taxon>Winmispiraceae</taxon>
        <taxon>Winmispira</taxon>
    </lineage>
</organism>
<keyword evidence="2" id="KW-1133">Transmembrane helix</keyword>
<dbReference type="AlphaFoldDB" id="G0GD13"/>
<dbReference type="PANTHER" id="PTHR30469">
    <property type="entry name" value="MULTIDRUG RESISTANCE PROTEIN MDTA"/>
    <property type="match status" value="1"/>
</dbReference>